<dbReference type="FunCoup" id="D6Z6K3">
    <property type="interactions" value="490"/>
</dbReference>
<dbReference type="EC" id="2.7.6.5" evidence="5"/>
<dbReference type="InterPro" id="IPR045600">
    <property type="entry name" value="RelA/SpoT_AH_RIS"/>
</dbReference>
<proteinExistence type="inferred from homology"/>
<dbReference type="SUPFAM" id="SSF55021">
    <property type="entry name" value="ACT-like"/>
    <property type="match status" value="1"/>
</dbReference>
<reference evidence="6" key="1">
    <citation type="submission" date="2010-02" db="EMBL/GenBank/DDBJ databases">
        <title>Complete sequence of Desulfurivibrio alkaliphilus AHT2.</title>
        <authorList>
            <consortium name="US DOE Joint Genome Institute"/>
            <person name="Pitluck S."/>
            <person name="Chertkov O."/>
            <person name="Detter J.C."/>
            <person name="Han C."/>
            <person name="Tapia R."/>
            <person name="Larimer F."/>
            <person name="Land M."/>
            <person name="Hauser L."/>
            <person name="Kyrpides N."/>
            <person name="Mikhailova N."/>
            <person name="Sorokin D.Y."/>
            <person name="Muyzer G."/>
            <person name="Woyke T."/>
        </authorList>
    </citation>
    <scope>NUCLEOTIDE SEQUENCE [LARGE SCALE GENOMIC DNA]</scope>
    <source>
        <strain evidence="6">DSM 19089 / UNIQEM U267 / AHT2</strain>
    </source>
</reference>
<dbReference type="Pfam" id="PF13291">
    <property type="entry name" value="ACT_4"/>
    <property type="match status" value="1"/>
</dbReference>
<dbReference type="PROSITE" id="PS51880">
    <property type="entry name" value="TGS"/>
    <property type="match status" value="1"/>
</dbReference>
<sequence>MTKAKPQAQQPPLTGIDDILRQAAGYMPEEDLQPLRLAYALAKKVHKGTRHRYSGHPYLEHVLAVTEILTAMRLDVATLTAGLLHGILKQKEHPVSQAKLREEFGEDVAGIVAGATRITAVQFNNRLAYQAENIRKMLLAMATDIRVLLVRLADRLHDMQTLNISDEESRREIAQETMDLYAPLAGRLGIDWIKRELEDLAFSHLQPEAYRYLMSKIQTSLPDREAYVERIKGLLTHHLRDSGLTNFRILGRPKHLYSIHKKLLVQNITIDKVYDKVAFRIIVGDVKECYQALGVIHSLWPPIDGRFKDFISHPKANGYQSVHTSVIGPNGDFMEIQIRTEEMDRIAAEGIAAHWAYKEGQAASPQDVKLFKWLKQLVAMLQELEDPKELLETVKGELYEDDIYVLTPNGEVKGFPRGSTPVDFAYSVHTEVGNRCSGAKINGQIAPLRTPLKNGDVVEIITSPNQKPSRNWLHIVKTSRARNRIRQWLNQEQRERELEKGREICERELRKHDISLKKLIKTGHLQELLKELACNSLDELLRKVGSGKLSMGALTRVLQPEELRREEEAEDQESALLEQVQKRQAKRSGKGGEEAVIVEGATGIPTKLANCCRPVPGDEIIGFITTGRGITVHKSNCANLLGGESERRIGVRWSGAGRTPFRASVQAVGENRKGLLAALSSTISNDDANIANLEVSTSADQARFNMVLEVEGIDHLNRILQHIRQLAGIIAADRK</sequence>
<dbReference type="Pfam" id="PF13328">
    <property type="entry name" value="HD_4"/>
    <property type="match status" value="1"/>
</dbReference>
<dbReference type="Pfam" id="PF04607">
    <property type="entry name" value="RelA_SpoT"/>
    <property type="match status" value="1"/>
</dbReference>
<evidence type="ECO:0000259" key="4">
    <source>
        <dbReference type="PROSITE" id="PS51880"/>
    </source>
</evidence>
<dbReference type="eggNOG" id="COG0317">
    <property type="taxonomic scope" value="Bacteria"/>
</dbReference>
<dbReference type="CDD" id="cd04876">
    <property type="entry name" value="ACT_RelA-SpoT"/>
    <property type="match status" value="1"/>
</dbReference>
<keyword evidence="6" id="KW-1185">Reference proteome</keyword>
<feature type="domain" description="ACT" evidence="2">
    <location>
        <begin position="664"/>
        <end position="735"/>
    </location>
</feature>
<dbReference type="InterPro" id="IPR003607">
    <property type="entry name" value="HD/PDEase_dom"/>
</dbReference>
<dbReference type="CDD" id="cd01668">
    <property type="entry name" value="TGS_RSH"/>
    <property type="match status" value="1"/>
</dbReference>
<dbReference type="InterPro" id="IPR006674">
    <property type="entry name" value="HD_domain"/>
</dbReference>
<dbReference type="EMBL" id="CP001940">
    <property type="protein sequence ID" value="ADH84962.1"/>
    <property type="molecule type" value="Genomic_DNA"/>
</dbReference>
<dbReference type="GO" id="GO:0008728">
    <property type="term" value="F:GTP diphosphokinase activity"/>
    <property type="evidence" value="ECO:0007669"/>
    <property type="project" value="UniProtKB-EC"/>
</dbReference>
<evidence type="ECO:0000256" key="1">
    <source>
        <dbReference type="RuleBase" id="RU003847"/>
    </source>
</evidence>
<dbReference type="InterPro" id="IPR045865">
    <property type="entry name" value="ACT-like_dom_sf"/>
</dbReference>
<dbReference type="HOGENOM" id="CLU_012300_3_0_7"/>
<dbReference type="FunFam" id="3.30.460.10:FF:000001">
    <property type="entry name" value="GTP pyrophosphokinase RelA"/>
    <property type="match status" value="1"/>
</dbReference>
<dbReference type="GO" id="GO:0015949">
    <property type="term" value="P:nucleobase-containing small molecule interconversion"/>
    <property type="evidence" value="ECO:0007669"/>
    <property type="project" value="UniProtKB-ARBA"/>
</dbReference>
<dbReference type="InterPro" id="IPR012676">
    <property type="entry name" value="TGS-like"/>
</dbReference>
<dbReference type="STRING" id="589865.DaAHT2_0251"/>
<dbReference type="Gene3D" id="3.10.20.30">
    <property type="match status" value="1"/>
</dbReference>
<dbReference type="FunFam" id="3.10.20.30:FF:000002">
    <property type="entry name" value="GTP pyrophosphokinase (RelA/SpoT)"/>
    <property type="match status" value="1"/>
</dbReference>
<dbReference type="InParanoid" id="D6Z6K3"/>
<dbReference type="Gene3D" id="1.10.3210.10">
    <property type="entry name" value="Hypothetical protein af1432"/>
    <property type="match status" value="1"/>
</dbReference>
<dbReference type="GO" id="GO:0008893">
    <property type="term" value="F:guanosine-3',5'-bis(diphosphate) 3'-diphosphatase activity"/>
    <property type="evidence" value="ECO:0007669"/>
    <property type="project" value="TreeGrafter"/>
</dbReference>
<dbReference type="PROSITE" id="PS51671">
    <property type="entry name" value="ACT"/>
    <property type="match status" value="1"/>
</dbReference>
<evidence type="ECO:0000313" key="6">
    <source>
        <dbReference type="Proteomes" id="UP000001508"/>
    </source>
</evidence>
<accession>D6Z6K3</accession>
<dbReference type="Pfam" id="PF02824">
    <property type="entry name" value="TGS"/>
    <property type="match status" value="1"/>
</dbReference>
<dbReference type="SMART" id="SM00954">
    <property type="entry name" value="RelA_SpoT"/>
    <property type="match status" value="1"/>
</dbReference>
<dbReference type="CDD" id="cd05399">
    <property type="entry name" value="NT_Rel-Spo_like"/>
    <property type="match status" value="1"/>
</dbReference>
<dbReference type="Proteomes" id="UP000001508">
    <property type="component" value="Chromosome"/>
</dbReference>
<dbReference type="InterPro" id="IPR043519">
    <property type="entry name" value="NT_sf"/>
</dbReference>
<organism evidence="5 6">
    <name type="scientific">Desulfurivibrio alkaliphilus (strain DSM 19089 / UNIQEM U267 / AHT2)</name>
    <dbReference type="NCBI Taxonomy" id="589865"/>
    <lineage>
        <taxon>Bacteria</taxon>
        <taxon>Pseudomonadati</taxon>
        <taxon>Thermodesulfobacteriota</taxon>
        <taxon>Desulfobulbia</taxon>
        <taxon>Desulfobulbales</taxon>
        <taxon>Desulfobulbaceae</taxon>
        <taxon>Desulfurivibrio</taxon>
    </lineage>
</organism>
<dbReference type="InterPro" id="IPR004811">
    <property type="entry name" value="RelA/Spo_fam"/>
</dbReference>
<dbReference type="SUPFAM" id="SSF81301">
    <property type="entry name" value="Nucleotidyltransferase"/>
    <property type="match status" value="1"/>
</dbReference>
<dbReference type="GO" id="GO:0015969">
    <property type="term" value="P:guanosine tetraphosphate metabolic process"/>
    <property type="evidence" value="ECO:0007669"/>
    <property type="project" value="InterPro"/>
</dbReference>
<dbReference type="PANTHER" id="PTHR21262">
    <property type="entry name" value="GUANOSINE-3',5'-BIS DIPHOSPHATE 3'-PYROPHOSPHOHYDROLASE"/>
    <property type="match status" value="1"/>
</dbReference>
<dbReference type="Gene3D" id="3.30.70.260">
    <property type="match status" value="1"/>
</dbReference>
<evidence type="ECO:0000259" key="2">
    <source>
        <dbReference type="PROSITE" id="PS51671"/>
    </source>
</evidence>
<dbReference type="PROSITE" id="PS51831">
    <property type="entry name" value="HD"/>
    <property type="match status" value="1"/>
</dbReference>
<comment type="function">
    <text evidence="1">In eubacteria ppGpp (guanosine 3'-diphosphate 5'-diphosphate) is a mediator of the stringent response that coordinates a variety of cellular activities in response to changes in nutritional abundance.</text>
</comment>
<evidence type="ECO:0000313" key="5">
    <source>
        <dbReference type="EMBL" id="ADH84962.1"/>
    </source>
</evidence>
<feature type="domain" description="TGS" evidence="4">
    <location>
        <begin position="401"/>
        <end position="462"/>
    </location>
</feature>
<dbReference type="SMART" id="SM00471">
    <property type="entry name" value="HDc"/>
    <property type="match status" value="1"/>
</dbReference>
<dbReference type="FunFam" id="1.10.3210.10:FF:000001">
    <property type="entry name" value="GTP pyrophosphokinase RelA"/>
    <property type="match status" value="1"/>
</dbReference>
<dbReference type="InterPro" id="IPR004095">
    <property type="entry name" value="TGS"/>
</dbReference>
<keyword evidence="5" id="KW-0808">Transferase</keyword>
<dbReference type="GO" id="GO:0042594">
    <property type="term" value="P:response to starvation"/>
    <property type="evidence" value="ECO:0007669"/>
    <property type="project" value="TreeGrafter"/>
</dbReference>
<feature type="domain" description="HD" evidence="3">
    <location>
        <begin position="58"/>
        <end position="159"/>
    </location>
</feature>
<dbReference type="InterPro" id="IPR012675">
    <property type="entry name" value="Beta-grasp_dom_sf"/>
</dbReference>
<dbReference type="Gene3D" id="3.30.460.10">
    <property type="entry name" value="Beta Polymerase, domain 2"/>
    <property type="match status" value="1"/>
</dbReference>
<protein>
    <submittedName>
        <fullName evidence="5">(P)ppGpp synthetase I, SpoT/RelA</fullName>
        <ecNumber evidence="5">2.7.6.5</ecNumber>
    </submittedName>
</protein>
<name>D6Z6K3_DESAT</name>
<dbReference type="InterPro" id="IPR033655">
    <property type="entry name" value="TGS_RelA/SpoT"/>
</dbReference>
<dbReference type="InterPro" id="IPR007685">
    <property type="entry name" value="RelA_SpoT"/>
</dbReference>
<comment type="similarity">
    <text evidence="1">Belongs to the relA/spoT family.</text>
</comment>
<dbReference type="AlphaFoldDB" id="D6Z6K3"/>
<dbReference type="SUPFAM" id="SSF81271">
    <property type="entry name" value="TGS-like"/>
    <property type="match status" value="1"/>
</dbReference>
<dbReference type="OrthoDB" id="9805041at2"/>
<dbReference type="RefSeq" id="WP_013162493.1">
    <property type="nucleotide sequence ID" value="NC_014216.1"/>
</dbReference>
<gene>
    <name evidence="5" type="ordered locus">DaAHT2_0251</name>
</gene>
<dbReference type="GO" id="GO:0005886">
    <property type="term" value="C:plasma membrane"/>
    <property type="evidence" value="ECO:0007669"/>
    <property type="project" value="TreeGrafter"/>
</dbReference>
<dbReference type="Pfam" id="PF19296">
    <property type="entry name" value="RelA_AH_RIS"/>
    <property type="match status" value="1"/>
</dbReference>
<dbReference type="SUPFAM" id="SSF109604">
    <property type="entry name" value="HD-domain/PDEase-like"/>
    <property type="match status" value="1"/>
</dbReference>
<evidence type="ECO:0000259" key="3">
    <source>
        <dbReference type="PROSITE" id="PS51831"/>
    </source>
</evidence>
<dbReference type="KEGG" id="dak:DaAHT2_0251"/>
<dbReference type="InterPro" id="IPR002912">
    <property type="entry name" value="ACT_dom"/>
</dbReference>
<dbReference type="PANTHER" id="PTHR21262:SF36">
    <property type="entry name" value="BIFUNCTIONAL (P)PPGPP SYNTHASE_HYDROLASE SPOT"/>
    <property type="match status" value="1"/>
</dbReference>
<dbReference type="NCBIfam" id="TIGR00691">
    <property type="entry name" value="spoT_relA"/>
    <property type="match status" value="1"/>
</dbReference>